<gene>
    <name evidence="1" type="ORF">GGQ83_002556</name>
</gene>
<protein>
    <recommendedName>
        <fullName evidence="3">N-acetyltransferase domain-containing protein</fullName>
    </recommendedName>
</protein>
<sequence>MSARAEEAPAQWRILDTEDAAAVAEYERAFHRAFRDIRPDGLLRRLWQWDDAGARLASPVPYAEQRVYVEEDTAGQVRRGMAVNLTGRIQQAGRFGFTLPLHEPGSAEILVFFIDGAWSFAGTVGFWARCAADLQTLGLVIGYGTTAPRPLPIYRRFGAEVVERRELEGETRFLLRFDFRRSWFVPRREGGA</sequence>
<dbReference type="RefSeq" id="WP_184384581.1">
    <property type="nucleotide sequence ID" value="NZ_JACIDJ010000004.1"/>
</dbReference>
<name>A0A840AAS8_9PROT</name>
<comment type="caution">
    <text evidence="1">The sequence shown here is derived from an EMBL/GenBank/DDBJ whole genome shotgun (WGS) entry which is preliminary data.</text>
</comment>
<accession>A0A840AAS8</accession>
<dbReference type="Proteomes" id="UP000553193">
    <property type="component" value="Unassembled WGS sequence"/>
</dbReference>
<dbReference type="EMBL" id="JACIDJ010000004">
    <property type="protein sequence ID" value="MBB3899108.1"/>
    <property type="molecule type" value="Genomic_DNA"/>
</dbReference>
<keyword evidence="2" id="KW-1185">Reference proteome</keyword>
<evidence type="ECO:0000313" key="1">
    <source>
        <dbReference type="EMBL" id="MBB3899108.1"/>
    </source>
</evidence>
<dbReference type="AlphaFoldDB" id="A0A840AAS8"/>
<organism evidence="1 2">
    <name type="scientific">Roseococcus suduntuyensis</name>
    <dbReference type="NCBI Taxonomy" id="455361"/>
    <lineage>
        <taxon>Bacteria</taxon>
        <taxon>Pseudomonadati</taxon>
        <taxon>Pseudomonadota</taxon>
        <taxon>Alphaproteobacteria</taxon>
        <taxon>Acetobacterales</taxon>
        <taxon>Roseomonadaceae</taxon>
        <taxon>Roseococcus</taxon>
    </lineage>
</organism>
<reference evidence="1 2" key="1">
    <citation type="submission" date="2020-08" db="EMBL/GenBank/DDBJ databases">
        <title>Genomic Encyclopedia of Type Strains, Phase IV (KMG-IV): sequencing the most valuable type-strain genomes for metagenomic binning, comparative biology and taxonomic classification.</title>
        <authorList>
            <person name="Goeker M."/>
        </authorList>
    </citation>
    <scope>NUCLEOTIDE SEQUENCE [LARGE SCALE GENOMIC DNA]</scope>
    <source>
        <strain evidence="1 2">DSM 19979</strain>
    </source>
</reference>
<evidence type="ECO:0000313" key="2">
    <source>
        <dbReference type="Proteomes" id="UP000553193"/>
    </source>
</evidence>
<evidence type="ECO:0008006" key="3">
    <source>
        <dbReference type="Google" id="ProtNLM"/>
    </source>
</evidence>
<proteinExistence type="predicted"/>